<name>A0A7K0HST7_PARDI</name>
<dbReference type="RefSeq" id="WP_005645372.1">
    <property type="nucleotide sequence ID" value="NZ_WKMC01000203.1"/>
</dbReference>
<organism evidence="1 2">
    <name type="scientific">Parabacteroides distasonis</name>
    <dbReference type="NCBI Taxonomy" id="823"/>
    <lineage>
        <taxon>Bacteria</taxon>
        <taxon>Pseudomonadati</taxon>
        <taxon>Bacteroidota</taxon>
        <taxon>Bacteroidia</taxon>
        <taxon>Bacteroidales</taxon>
        <taxon>Tannerellaceae</taxon>
        <taxon>Parabacteroides</taxon>
    </lineage>
</organism>
<dbReference type="Proteomes" id="UP000441358">
    <property type="component" value="Unassembled WGS sequence"/>
</dbReference>
<evidence type="ECO:0000313" key="1">
    <source>
        <dbReference type="EMBL" id="MRZ53112.1"/>
    </source>
</evidence>
<accession>A0A7K0HST7</accession>
<comment type="caution">
    <text evidence="1">The sequence shown here is derived from an EMBL/GenBank/DDBJ whole genome shotgun (WGS) entry which is preliminary data.</text>
</comment>
<evidence type="ECO:0000313" key="2">
    <source>
        <dbReference type="Proteomes" id="UP000441358"/>
    </source>
</evidence>
<proteinExistence type="predicted"/>
<gene>
    <name evidence="1" type="ORF">GKD66_23520</name>
</gene>
<evidence type="ECO:0008006" key="3">
    <source>
        <dbReference type="Google" id="ProtNLM"/>
    </source>
</evidence>
<sequence length="49" mass="5689">MKELNSIELQNINGGLSEVSTSILEGMATFHKKVAEFMQNDYWWRSFAH</sequence>
<reference evidence="1 2" key="1">
    <citation type="journal article" date="2019" name="Nat. Med.">
        <title>A library of human gut bacterial isolates paired with longitudinal multiomics data enables mechanistic microbiome research.</title>
        <authorList>
            <person name="Poyet M."/>
            <person name="Groussin M."/>
            <person name="Gibbons S.M."/>
            <person name="Avila-Pacheco J."/>
            <person name="Jiang X."/>
            <person name="Kearney S.M."/>
            <person name="Perrotta A.R."/>
            <person name="Berdy B."/>
            <person name="Zhao S."/>
            <person name="Lieberman T.D."/>
            <person name="Swanson P.K."/>
            <person name="Smith M."/>
            <person name="Roesemann S."/>
            <person name="Alexander J.E."/>
            <person name="Rich S.A."/>
            <person name="Livny J."/>
            <person name="Vlamakis H."/>
            <person name="Clish C."/>
            <person name="Bullock K."/>
            <person name="Deik A."/>
            <person name="Scott J."/>
            <person name="Pierce K.A."/>
            <person name="Xavier R.J."/>
            <person name="Alm E.J."/>
        </authorList>
    </citation>
    <scope>NUCLEOTIDE SEQUENCE [LARGE SCALE GENOMIC DNA]</scope>
    <source>
        <strain evidence="1 2">BIOML-A32</strain>
    </source>
</reference>
<protein>
    <recommendedName>
        <fullName evidence="3">Bacteriocin</fullName>
    </recommendedName>
</protein>
<dbReference type="AlphaFoldDB" id="A0A7K0HST7"/>
<dbReference type="EMBL" id="WKMC01000203">
    <property type="protein sequence ID" value="MRZ53112.1"/>
    <property type="molecule type" value="Genomic_DNA"/>
</dbReference>